<dbReference type="SMART" id="SM00091">
    <property type="entry name" value="PAS"/>
    <property type="match status" value="2"/>
</dbReference>
<organism evidence="8 9">
    <name type="scientific">Hyphomonas jannaschiana VP2</name>
    <dbReference type="NCBI Taxonomy" id="1280952"/>
    <lineage>
        <taxon>Bacteria</taxon>
        <taxon>Pseudomonadati</taxon>
        <taxon>Pseudomonadota</taxon>
        <taxon>Alphaproteobacteria</taxon>
        <taxon>Hyphomonadales</taxon>
        <taxon>Hyphomonadaceae</taxon>
        <taxon>Hyphomonas</taxon>
    </lineage>
</organism>
<evidence type="ECO:0000256" key="1">
    <source>
        <dbReference type="ARBA" id="ARBA00000085"/>
    </source>
</evidence>
<dbReference type="Pfam" id="PF00512">
    <property type="entry name" value="HisKA"/>
    <property type="match status" value="1"/>
</dbReference>
<dbReference type="InterPro" id="IPR003594">
    <property type="entry name" value="HATPase_dom"/>
</dbReference>
<dbReference type="Proteomes" id="UP000024816">
    <property type="component" value="Unassembled WGS sequence"/>
</dbReference>
<dbReference type="RefSeq" id="WP_035577419.1">
    <property type="nucleotide sequence ID" value="NZ_ARYJ01000001.1"/>
</dbReference>
<dbReference type="OrthoDB" id="9774458at2"/>
<dbReference type="PATRIC" id="fig|1280952.3.peg.364"/>
<comment type="caution">
    <text evidence="8">The sequence shown here is derived from an EMBL/GenBank/DDBJ whole genome shotgun (WGS) entry which is preliminary data.</text>
</comment>
<keyword evidence="6" id="KW-0902">Two-component regulatory system</keyword>
<dbReference type="InterPro" id="IPR004358">
    <property type="entry name" value="Sig_transdc_His_kin-like_C"/>
</dbReference>
<evidence type="ECO:0000256" key="3">
    <source>
        <dbReference type="ARBA" id="ARBA00022553"/>
    </source>
</evidence>
<evidence type="ECO:0000256" key="5">
    <source>
        <dbReference type="ARBA" id="ARBA00022777"/>
    </source>
</evidence>
<gene>
    <name evidence="8" type="ORF">HJA_01790</name>
</gene>
<dbReference type="Pfam" id="PF02518">
    <property type="entry name" value="HATPase_c"/>
    <property type="match status" value="1"/>
</dbReference>
<dbReference type="AlphaFoldDB" id="A0A059FKN1"/>
<dbReference type="SUPFAM" id="SSF55785">
    <property type="entry name" value="PYP-like sensor domain (PAS domain)"/>
    <property type="match status" value="2"/>
</dbReference>
<name>A0A059FKN1_9PROT</name>
<keyword evidence="9" id="KW-1185">Reference proteome</keyword>
<dbReference type="PANTHER" id="PTHR43711:SF1">
    <property type="entry name" value="HISTIDINE KINASE 1"/>
    <property type="match status" value="1"/>
</dbReference>
<proteinExistence type="predicted"/>
<dbReference type="PROSITE" id="PS50109">
    <property type="entry name" value="HIS_KIN"/>
    <property type="match status" value="1"/>
</dbReference>
<dbReference type="InterPro" id="IPR003661">
    <property type="entry name" value="HisK_dim/P_dom"/>
</dbReference>
<dbReference type="Pfam" id="PF12860">
    <property type="entry name" value="PAS_7"/>
    <property type="match status" value="2"/>
</dbReference>
<evidence type="ECO:0000256" key="6">
    <source>
        <dbReference type="ARBA" id="ARBA00023012"/>
    </source>
</evidence>
<dbReference type="Gene3D" id="3.30.450.20">
    <property type="entry name" value="PAS domain"/>
    <property type="match status" value="2"/>
</dbReference>
<dbReference type="PANTHER" id="PTHR43711">
    <property type="entry name" value="TWO-COMPONENT HISTIDINE KINASE"/>
    <property type="match status" value="1"/>
</dbReference>
<dbReference type="EC" id="2.7.13.3" evidence="2"/>
<evidence type="ECO:0000259" key="7">
    <source>
        <dbReference type="PROSITE" id="PS50109"/>
    </source>
</evidence>
<dbReference type="CDD" id="cd00075">
    <property type="entry name" value="HATPase"/>
    <property type="match status" value="1"/>
</dbReference>
<dbReference type="SUPFAM" id="SSF47384">
    <property type="entry name" value="Homodimeric domain of signal transducing histidine kinase"/>
    <property type="match status" value="1"/>
</dbReference>
<evidence type="ECO:0000313" key="8">
    <source>
        <dbReference type="EMBL" id="KCZ91230.1"/>
    </source>
</evidence>
<dbReference type="InterPro" id="IPR035965">
    <property type="entry name" value="PAS-like_dom_sf"/>
</dbReference>
<keyword evidence="4" id="KW-0808">Transferase</keyword>
<dbReference type="Gene3D" id="3.30.565.10">
    <property type="entry name" value="Histidine kinase-like ATPase, C-terminal domain"/>
    <property type="match status" value="1"/>
</dbReference>
<keyword evidence="3" id="KW-0597">Phosphoprotein</keyword>
<sequence length="818" mass="90071">MALSAEQVPIIMAAGAAALGLAALLWALRVSDGARGAARKYRDRSAELETTLAAHRSILGAHPGVILVWQGEALEAEGDDIIPPEMYGSPVALAGLLSFTDDAISPDPAVRIIEGLADLEARDSAGHDTTLRIRLRELRESGQAFSLTIIGPSGRFLEADGRTAGARAVVWVSDATIKGLEESSARGKLEEARQVIARDPTAFLDMLGKAPFPAWRMSGMGKLQWVNPAYIEAVDGTNLDRVLDRQLMLDQATADQARKTISEGIDIDETRHITINGARRAMRILTFPLSGGAGAMALDVTAQEDAREELNRHVRAHDETLNHVADAVAIFGADRKLTFYNKAFRDMWDLDESFLLDRPGHGQLLDRLRERRKLPARANYAEWRAEELSYYLDIDGVKEDTWSLPDERTLSVTRQRHPMGGLLLLFKDITGELELQTQFNAIVKTQSSTLDNLHEAVAVFGGDGRMKLHNYAFERLWSLSGEMLKDQPDYDDVVEECIPLFHDTEIWAAMKSHITDPSAKARQSTTGEMRRSDGSILTYLTHPLPDGNTLIAFADVTATRRVESALRERAEAFEAADRLKTEFVRNVSYQLRSPLTVIFGYAELLETQRNGDLTERQKDYVSAILSASDHLSKLIENILDLAMIEAGRMDLDLEDVDLASVIEESIEMVVSKAEDTQITVRSDISGKLGLIRADERRIRQILFNLVSNSLRFTDSGGEIVISAQRMGDMVTFSVRDNGRGLEADKRATSFDSFVSGDQRGAGLGLALVKHFVDLHGGTVGMKPVDGGGLEVTCWLPAQAMRAVSAQRELLLSENVVPS</sequence>
<dbReference type="Gene3D" id="1.10.287.130">
    <property type="match status" value="1"/>
</dbReference>
<evidence type="ECO:0000256" key="2">
    <source>
        <dbReference type="ARBA" id="ARBA00012438"/>
    </source>
</evidence>
<dbReference type="SUPFAM" id="SSF55874">
    <property type="entry name" value="ATPase domain of HSP90 chaperone/DNA topoisomerase II/histidine kinase"/>
    <property type="match status" value="1"/>
</dbReference>
<dbReference type="InterPro" id="IPR000014">
    <property type="entry name" value="PAS"/>
</dbReference>
<reference evidence="8 9" key="1">
    <citation type="journal article" date="2014" name="Antonie Van Leeuwenhoek">
        <title>Hyphomonas beringensis sp. nov. and Hyphomonas chukchiensis sp. nov., isolated from surface seawater of the Bering Sea and Chukchi Sea.</title>
        <authorList>
            <person name="Li C."/>
            <person name="Lai Q."/>
            <person name="Li G."/>
            <person name="Dong C."/>
            <person name="Wang J."/>
            <person name="Liao Y."/>
            <person name="Shao Z."/>
        </authorList>
    </citation>
    <scope>NUCLEOTIDE SEQUENCE [LARGE SCALE GENOMIC DNA]</scope>
    <source>
        <strain evidence="8 9">VP2</strain>
    </source>
</reference>
<dbReference type="CDD" id="cd00082">
    <property type="entry name" value="HisKA"/>
    <property type="match status" value="1"/>
</dbReference>
<feature type="domain" description="Histidine kinase" evidence="7">
    <location>
        <begin position="586"/>
        <end position="799"/>
    </location>
</feature>
<dbReference type="STRING" id="1280952.HJA_01790"/>
<evidence type="ECO:0000256" key="4">
    <source>
        <dbReference type="ARBA" id="ARBA00022679"/>
    </source>
</evidence>
<protein>
    <recommendedName>
        <fullName evidence="2">histidine kinase</fullName>
        <ecNumber evidence="2">2.7.13.3</ecNumber>
    </recommendedName>
</protein>
<comment type="catalytic activity">
    <reaction evidence="1">
        <text>ATP + protein L-histidine = ADP + protein N-phospho-L-histidine.</text>
        <dbReference type="EC" id="2.7.13.3"/>
    </reaction>
</comment>
<dbReference type="InterPro" id="IPR005467">
    <property type="entry name" value="His_kinase_dom"/>
</dbReference>
<dbReference type="GO" id="GO:0000155">
    <property type="term" value="F:phosphorelay sensor kinase activity"/>
    <property type="evidence" value="ECO:0007669"/>
    <property type="project" value="InterPro"/>
</dbReference>
<dbReference type="InterPro" id="IPR050736">
    <property type="entry name" value="Sensor_HK_Regulatory"/>
</dbReference>
<dbReference type="EMBL" id="ARYJ01000001">
    <property type="protein sequence ID" value="KCZ91230.1"/>
    <property type="molecule type" value="Genomic_DNA"/>
</dbReference>
<evidence type="ECO:0000313" key="9">
    <source>
        <dbReference type="Proteomes" id="UP000024816"/>
    </source>
</evidence>
<accession>A0A059FKN1</accession>
<dbReference type="InterPro" id="IPR036890">
    <property type="entry name" value="HATPase_C_sf"/>
</dbReference>
<dbReference type="eggNOG" id="COG2205">
    <property type="taxonomic scope" value="Bacteria"/>
</dbReference>
<dbReference type="PRINTS" id="PR00344">
    <property type="entry name" value="BCTRLSENSOR"/>
</dbReference>
<dbReference type="SMART" id="SM00387">
    <property type="entry name" value="HATPase_c"/>
    <property type="match status" value="1"/>
</dbReference>
<dbReference type="InterPro" id="IPR036097">
    <property type="entry name" value="HisK_dim/P_sf"/>
</dbReference>
<keyword evidence="5 8" id="KW-0418">Kinase</keyword>
<dbReference type="SMART" id="SM00388">
    <property type="entry name" value="HisKA"/>
    <property type="match status" value="1"/>
</dbReference>